<proteinExistence type="predicted"/>
<reference evidence="1 2" key="1">
    <citation type="submission" date="2018-02" db="EMBL/GenBank/DDBJ databases">
        <title>Comparative genomes isolates from brazilian mangrove.</title>
        <authorList>
            <person name="Araujo J.E."/>
            <person name="Taketani R.G."/>
            <person name="Silva M.C.P."/>
            <person name="Loureco M.V."/>
            <person name="Andreote F.D."/>
        </authorList>
    </citation>
    <scope>NUCLEOTIDE SEQUENCE [LARGE SCALE GENOMIC DNA]</scope>
    <source>
        <strain evidence="1 2">Nap-Phe MGV</strain>
    </source>
</reference>
<name>A0A2S8GQ31_9BACT</name>
<comment type="caution">
    <text evidence="1">The sequence shown here is derived from an EMBL/GenBank/DDBJ whole genome shotgun (WGS) entry which is preliminary data.</text>
</comment>
<evidence type="ECO:0000313" key="2">
    <source>
        <dbReference type="Proteomes" id="UP000237819"/>
    </source>
</evidence>
<gene>
    <name evidence="1" type="ORF">C5Y93_08670</name>
</gene>
<accession>A0A2S8GQ31</accession>
<dbReference type="EMBL" id="PUHZ01000009">
    <property type="protein sequence ID" value="PQO46537.1"/>
    <property type="molecule type" value="Genomic_DNA"/>
</dbReference>
<dbReference type="OrthoDB" id="272719at2"/>
<dbReference type="RefSeq" id="WP_105335015.1">
    <property type="nucleotide sequence ID" value="NZ_PUHZ01000009.1"/>
</dbReference>
<evidence type="ECO:0000313" key="1">
    <source>
        <dbReference type="EMBL" id="PQO46537.1"/>
    </source>
</evidence>
<protein>
    <submittedName>
        <fullName evidence="1">Uncharacterized protein</fullName>
    </submittedName>
</protein>
<dbReference type="Proteomes" id="UP000237819">
    <property type="component" value="Unassembled WGS sequence"/>
</dbReference>
<sequence length="647" mass="70573">MSTIPQTVLIHIPESPIFTSAQPGERMRLTLRTLLAHEHGLLEEEQAVLIAQKIEQSPFVLQLLRHLKDRAARAEIVPLSIDARGTAGLDKVVRYLDFALPAEEVVTLENECFASDRLLAEVAACHQILAEWLSTPTPLDPELRENLYALMPGQPLSIEPDMDEIAIDLPSLAYQAVPPVAPTVERKPHSEPLPRRRSLLGTALQWMALSACVMGLVAGVVMNRDHVERMIALHWQKKVEQTIDQEVWPAKVAPKDQPTALLADPSPEPFVARAVPLDQVSKTRVPSVEAGVNTEVAATSFEYPIAPSAASGSLPSVDYRVMHSTGVLGQRDSLRNWSSLGSQEIFQGRLIVSPQGKCQLQGDGSELVIGPTSEIGLTGDGELSLRYGKIDLTLSPGTTFRMHAAAQEIALTAGQMPVHVKLQTAPVAQAGIDFAGEAMNQEIQIEGEDGRCEISLSSCRGPFTIERGQKIAAHMNLGVRSDPTIKFVPSTSTSAMRLSASVPAGIEAVAHLQQQLGSSSAELRGTAALMLAQLGEMGAIPETWRQWEGREAFREHARQFRSIVAQDAELASRLKTTLEVQDPQYGSLVYRLVCGFSRDQLSDATRDQLESLLKHPEPAVRAWTEHQLSDANPVADVRLSRMEGPSY</sequence>
<dbReference type="AlphaFoldDB" id="A0A2S8GQ31"/>
<organism evidence="1 2">
    <name type="scientific">Blastopirellula marina</name>
    <dbReference type="NCBI Taxonomy" id="124"/>
    <lineage>
        <taxon>Bacteria</taxon>
        <taxon>Pseudomonadati</taxon>
        <taxon>Planctomycetota</taxon>
        <taxon>Planctomycetia</taxon>
        <taxon>Pirellulales</taxon>
        <taxon>Pirellulaceae</taxon>
        <taxon>Blastopirellula</taxon>
    </lineage>
</organism>